<evidence type="ECO:0000313" key="2">
    <source>
        <dbReference type="EMBL" id="PSN83801.1"/>
    </source>
</evidence>
<dbReference type="GO" id="GO:0005886">
    <property type="term" value="C:plasma membrane"/>
    <property type="evidence" value="ECO:0007669"/>
    <property type="project" value="UniProtKB-SubCell"/>
</dbReference>
<keyword evidence="1" id="KW-0472">Membrane</keyword>
<comment type="caution">
    <text evidence="2">The sequence shown here is derived from an EMBL/GenBank/DDBJ whole genome shotgun (WGS) entry which is preliminary data.</text>
</comment>
<sequence length="474" mass="51233">MNPLVYEFGRTIRSKSLILVILVTVLISGALIPFIKSASAPVSTAQGGNDVLVYRTQDGYHILIYSFDKFGQAISGATVKVTVEGKTSVFKTNSSGYVQAFLASVKPFTQIGLNFSYSFGSSFFTPILPNSSIGSPQPLTQLVTPVVDTQNTSLVDVLVFFAAPFGEKPVNYSVYAMLSKSPTYQINKSAMTFVGVLKDYHQVFRLPFHPSPTQFVVFAIFQPNGTYAFGDIVPGLAFQVSRSTISKNQLLTSFVSGILAFFVPIMSILASYSTYGKDRVTGVLESVLVRAVSRRGLASIRYAAVACALAFAIAVMFGAIEVIAKIFLGSFLDLEYSLSSFYALLVEALVFSALVFLFSHVVKSTGALIGLSIVLWAVFEFFWGLISLLVSQALGYTIGSAGFFHVIVVMSYFNPADYYGLVATYLTKTLVAGPFSANGALGNLGVTPLTLALDAILWLATPLVAYFYLATRRD</sequence>
<evidence type="ECO:0000313" key="3">
    <source>
        <dbReference type="Proteomes" id="UP000240880"/>
    </source>
</evidence>
<feature type="transmembrane region" description="Helical" evidence="1">
    <location>
        <begin position="250"/>
        <end position="272"/>
    </location>
</feature>
<name>A0A2R6ABL0_9ARCH</name>
<dbReference type="Proteomes" id="UP000240880">
    <property type="component" value="Unassembled WGS sequence"/>
</dbReference>
<feature type="transmembrane region" description="Helical" evidence="1">
    <location>
        <begin position="302"/>
        <end position="328"/>
    </location>
</feature>
<feature type="transmembrane region" description="Helical" evidence="1">
    <location>
        <begin position="340"/>
        <end position="361"/>
    </location>
</feature>
<evidence type="ECO:0000256" key="1">
    <source>
        <dbReference type="SAM" id="Phobius"/>
    </source>
</evidence>
<reference evidence="2 3" key="1">
    <citation type="submission" date="2017-04" db="EMBL/GenBank/DDBJ databases">
        <title>Novel microbial lineages endemic to geothermal iron-oxide mats fill important gaps in the evolutionary history of Archaea.</title>
        <authorList>
            <person name="Jay Z.J."/>
            <person name="Beam J.P."/>
            <person name="Dlakic M."/>
            <person name="Rusch D.B."/>
            <person name="Kozubal M.A."/>
            <person name="Inskeep W.P."/>
        </authorList>
    </citation>
    <scope>NUCLEOTIDE SEQUENCE [LARGE SCALE GENOMIC DNA]</scope>
    <source>
        <strain evidence="2">OSP_D</strain>
    </source>
</reference>
<keyword evidence="1" id="KW-0812">Transmembrane</keyword>
<feature type="transmembrane region" description="Helical" evidence="1">
    <location>
        <begin position="449"/>
        <end position="469"/>
    </location>
</feature>
<gene>
    <name evidence="2" type="ORF">B9Q01_03300</name>
</gene>
<dbReference type="GO" id="GO:0140359">
    <property type="term" value="F:ABC-type transporter activity"/>
    <property type="evidence" value="ECO:0007669"/>
    <property type="project" value="InterPro"/>
</dbReference>
<dbReference type="PANTHER" id="PTHR43471">
    <property type="entry name" value="ABC TRANSPORTER PERMEASE"/>
    <property type="match status" value="1"/>
</dbReference>
<feature type="transmembrane region" description="Helical" evidence="1">
    <location>
        <begin position="393"/>
        <end position="413"/>
    </location>
</feature>
<feature type="transmembrane region" description="Helical" evidence="1">
    <location>
        <begin position="16"/>
        <end position="35"/>
    </location>
</feature>
<organism evidence="2 3">
    <name type="scientific">Candidatus Marsarchaeota G1 archaeon OSP_D</name>
    <dbReference type="NCBI Taxonomy" id="1978155"/>
    <lineage>
        <taxon>Archaea</taxon>
        <taxon>Candidatus Marsarchaeota</taxon>
        <taxon>Candidatus Marsarchaeota group 1</taxon>
    </lineage>
</organism>
<protein>
    <recommendedName>
        <fullName evidence="4">ABC transporter permease</fullName>
    </recommendedName>
</protein>
<feature type="transmembrane region" description="Helical" evidence="1">
    <location>
        <begin position="367"/>
        <end position="386"/>
    </location>
</feature>
<accession>A0A2R6ABL0</accession>
<keyword evidence="1" id="KW-1133">Transmembrane helix</keyword>
<dbReference type="AlphaFoldDB" id="A0A2R6ABL0"/>
<dbReference type="Pfam" id="PF12679">
    <property type="entry name" value="ABC2_membrane_2"/>
    <property type="match status" value="1"/>
</dbReference>
<dbReference type="EMBL" id="NEXC01000014">
    <property type="protein sequence ID" value="PSN83801.1"/>
    <property type="molecule type" value="Genomic_DNA"/>
</dbReference>
<proteinExistence type="predicted"/>
<evidence type="ECO:0008006" key="4">
    <source>
        <dbReference type="Google" id="ProtNLM"/>
    </source>
</evidence>